<organism evidence="1 2">
    <name type="scientific">Schizopora paradoxa</name>
    <dbReference type="NCBI Taxonomy" id="27342"/>
    <lineage>
        <taxon>Eukaryota</taxon>
        <taxon>Fungi</taxon>
        <taxon>Dikarya</taxon>
        <taxon>Basidiomycota</taxon>
        <taxon>Agaricomycotina</taxon>
        <taxon>Agaricomycetes</taxon>
        <taxon>Hymenochaetales</taxon>
        <taxon>Schizoporaceae</taxon>
        <taxon>Schizopora</taxon>
    </lineage>
</organism>
<dbReference type="Proteomes" id="UP000053477">
    <property type="component" value="Unassembled WGS sequence"/>
</dbReference>
<proteinExistence type="predicted"/>
<dbReference type="EMBL" id="KQ086466">
    <property type="protein sequence ID" value="KLO04671.1"/>
    <property type="molecule type" value="Genomic_DNA"/>
</dbReference>
<sequence length="82" mass="9482">MFFPPFNTQARQMDSIKWSFRCCSLSAHHKRTSLFTPQPNAPPSCWTLEELVESLYKTAGVPVKALMDKDIDMLIHMFFPFA</sequence>
<gene>
    <name evidence="1" type="ORF">SCHPADRAFT_911516</name>
</gene>
<evidence type="ECO:0000313" key="1">
    <source>
        <dbReference type="EMBL" id="KLO04671.1"/>
    </source>
</evidence>
<accession>A0A0H2RIK1</accession>
<reference evidence="1 2" key="1">
    <citation type="submission" date="2015-04" db="EMBL/GenBank/DDBJ databases">
        <title>Complete genome sequence of Schizopora paradoxa KUC8140, a cosmopolitan wood degrader in East Asia.</title>
        <authorList>
            <consortium name="DOE Joint Genome Institute"/>
            <person name="Min B."/>
            <person name="Park H."/>
            <person name="Jang Y."/>
            <person name="Kim J.-J."/>
            <person name="Kim K.H."/>
            <person name="Pangilinan J."/>
            <person name="Lipzen A."/>
            <person name="Riley R."/>
            <person name="Grigoriev I.V."/>
            <person name="Spatafora J.W."/>
            <person name="Choi I.-G."/>
        </authorList>
    </citation>
    <scope>NUCLEOTIDE SEQUENCE [LARGE SCALE GENOMIC DNA]</scope>
    <source>
        <strain evidence="1 2">KUC8140</strain>
    </source>
</reference>
<protein>
    <submittedName>
        <fullName evidence="1">Uncharacterized protein</fullName>
    </submittedName>
</protein>
<dbReference type="InParanoid" id="A0A0H2RIK1"/>
<evidence type="ECO:0000313" key="2">
    <source>
        <dbReference type="Proteomes" id="UP000053477"/>
    </source>
</evidence>
<name>A0A0H2RIK1_9AGAM</name>
<dbReference type="AlphaFoldDB" id="A0A0H2RIK1"/>
<keyword evidence="2" id="KW-1185">Reference proteome</keyword>